<evidence type="ECO:0000313" key="7">
    <source>
        <dbReference type="Proteomes" id="UP000281549"/>
    </source>
</evidence>
<accession>A0A4P9Y9B8</accession>
<evidence type="ECO:0000256" key="3">
    <source>
        <dbReference type="ARBA" id="ARBA00022806"/>
    </source>
</evidence>
<evidence type="ECO:0000256" key="4">
    <source>
        <dbReference type="ARBA" id="ARBA00022840"/>
    </source>
</evidence>
<dbReference type="Pfam" id="PF00270">
    <property type="entry name" value="DEAD"/>
    <property type="match status" value="1"/>
</dbReference>
<dbReference type="Gene3D" id="3.40.50.300">
    <property type="entry name" value="P-loop containing nucleotide triphosphate hydrolases"/>
    <property type="match status" value="1"/>
</dbReference>
<keyword evidence="4" id="KW-0067">ATP-binding</keyword>
<dbReference type="SUPFAM" id="SSF52540">
    <property type="entry name" value="P-loop containing nucleoside triphosphate hydrolases"/>
    <property type="match status" value="1"/>
</dbReference>
<organism evidence="6 7">
    <name type="scientific">Rozella allomycis (strain CSF55)</name>
    <dbReference type="NCBI Taxonomy" id="988480"/>
    <lineage>
        <taxon>Eukaryota</taxon>
        <taxon>Fungi</taxon>
        <taxon>Fungi incertae sedis</taxon>
        <taxon>Cryptomycota</taxon>
        <taxon>Cryptomycota incertae sedis</taxon>
        <taxon>Rozella</taxon>
    </lineage>
</organism>
<keyword evidence="2" id="KW-0378">Hydrolase</keyword>
<dbReference type="EMBL" id="ML007702">
    <property type="protein sequence ID" value="RKP15787.1"/>
    <property type="molecule type" value="Genomic_DNA"/>
</dbReference>
<gene>
    <name evidence="6" type="ORF">ROZALSC1DRAFT_26047</name>
</gene>
<name>A0A4P9Y9B8_ROZAC</name>
<keyword evidence="3" id="KW-0347">Helicase</keyword>
<evidence type="ECO:0000259" key="5">
    <source>
        <dbReference type="PROSITE" id="PS51192"/>
    </source>
</evidence>
<dbReference type="InterPro" id="IPR050699">
    <property type="entry name" value="RNA-DNA_Helicase"/>
</dbReference>
<dbReference type="AlphaFoldDB" id="A0A4P9Y9B8"/>
<feature type="domain" description="Helicase ATP-binding" evidence="5">
    <location>
        <begin position="1"/>
        <end position="113"/>
    </location>
</feature>
<evidence type="ECO:0000256" key="1">
    <source>
        <dbReference type="ARBA" id="ARBA00022741"/>
    </source>
</evidence>
<dbReference type="Proteomes" id="UP000281549">
    <property type="component" value="Unassembled WGS sequence"/>
</dbReference>
<dbReference type="PROSITE" id="PS51192">
    <property type="entry name" value="HELICASE_ATP_BIND_1"/>
    <property type="match status" value="1"/>
</dbReference>
<dbReference type="InterPro" id="IPR027417">
    <property type="entry name" value="P-loop_NTPase"/>
</dbReference>
<sequence>MNDNRMSDNKMSGNNSNPLVGILTNDLKIDLQARILVTVPEIVLKFYENGRGDEFEVVVVDEIHLIQDEERGIVWEKMILMIPSGVLFVGLSATLGTSEELFFGWLKSIFEMKNDVIDFIKTDKRVIPLNFYSYCGGLIKMEKVESGDGVFEKVFRGEVSLIEIESDVENKDECDGNVK</sequence>
<evidence type="ECO:0000313" key="6">
    <source>
        <dbReference type="EMBL" id="RKP15787.1"/>
    </source>
</evidence>
<dbReference type="PANTHER" id="PTHR12131:SF1">
    <property type="entry name" value="ATP-DEPENDENT RNA HELICASE SUPV3L1, MITOCHONDRIAL-RELATED"/>
    <property type="match status" value="1"/>
</dbReference>
<dbReference type="GO" id="GO:0005524">
    <property type="term" value="F:ATP binding"/>
    <property type="evidence" value="ECO:0007669"/>
    <property type="project" value="UniProtKB-KW"/>
</dbReference>
<reference evidence="7" key="1">
    <citation type="journal article" date="2018" name="Nat. Microbiol.">
        <title>Leveraging single-cell genomics to expand the fungal tree of life.</title>
        <authorList>
            <person name="Ahrendt S.R."/>
            <person name="Quandt C.A."/>
            <person name="Ciobanu D."/>
            <person name="Clum A."/>
            <person name="Salamov A."/>
            <person name="Andreopoulos B."/>
            <person name="Cheng J.F."/>
            <person name="Woyke T."/>
            <person name="Pelin A."/>
            <person name="Henrissat B."/>
            <person name="Reynolds N.K."/>
            <person name="Benny G.L."/>
            <person name="Smith M.E."/>
            <person name="James T.Y."/>
            <person name="Grigoriev I.V."/>
        </authorList>
    </citation>
    <scope>NUCLEOTIDE SEQUENCE [LARGE SCALE GENOMIC DNA]</scope>
    <source>
        <strain evidence="7">CSF55</strain>
    </source>
</reference>
<proteinExistence type="predicted"/>
<dbReference type="GO" id="GO:0003676">
    <property type="term" value="F:nucleic acid binding"/>
    <property type="evidence" value="ECO:0007669"/>
    <property type="project" value="InterPro"/>
</dbReference>
<evidence type="ECO:0000256" key="2">
    <source>
        <dbReference type="ARBA" id="ARBA00022801"/>
    </source>
</evidence>
<dbReference type="InterPro" id="IPR011545">
    <property type="entry name" value="DEAD/DEAH_box_helicase_dom"/>
</dbReference>
<dbReference type="PANTHER" id="PTHR12131">
    <property type="entry name" value="ATP-DEPENDENT RNA AND DNA HELICASE"/>
    <property type="match status" value="1"/>
</dbReference>
<feature type="non-terminal residue" evidence="6">
    <location>
        <position position="179"/>
    </location>
</feature>
<keyword evidence="1" id="KW-0547">Nucleotide-binding</keyword>
<protein>
    <recommendedName>
        <fullName evidence="5">Helicase ATP-binding domain-containing protein</fullName>
    </recommendedName>
</protein>
<dbReference type="GO" id="GO:0004386">
    <property type="term" value="F:helicase activity"/>
    <property type="evidence" value="ECO:0007669"/>
    <property type="project" value="UniProtKB-KW"/>
</dbReference>
<dbReference type="GO" id="GO:0016787">
    <property type="term" value="F:hydrolase activity"/>
    <property type="evidence" value="ECO:0007669"/>
    <property type="project" value="UniProtKB-KW"/>
</dbReference>
<dbReference type="InterPro" id="IPR014001">
    <property type="entry name" value="Helicase_ATP-bd"/>
</dbReference>